<evidence type="ECO:0000313" key="4">
    <source>
        <dbReference type="EMBL" id="QBF26820.1"/>
    </source>
</evidence>
<proteinExistence type="predicted"/>
<accession>A0A411MJ49</accession>
<dbReference type="Proteomes" id="UP000291130">
    <property type="component" value="Chromosome"/>
</dbReference>
<dbReference type="CDD" id="cd04301">
    <property type="entry name" value="NAT_SF"/>
    <property type="match status" value="1"/>
</dbReference>
<gene>
    <name evidence="4" type="ORF">EXN22_14380</name>
</gene>
<dbReference type="PANTHER" id="PTHR43877">
    <property type="entry name" value="AMINOALKYLPHOSPHONATE N-ACETYLTRANSFERASE-RELATED-RELATED"/>
    <property type="match status" value="1"/>
</dbReference>
<name>A0A411MJ49_9PSED</name>
<dbReference type="InterPro" id="IPR016181">
    <property type="entry name" value="Acyl_CoA_acyltransferase"/>
</dbReference>
<reference evidence="4 5" key="1">
    <citation type="submission" date="2019-02" db="EMBL/GenBank/DDBJ databases">
        <title>Complete genome sequence of Pseudomonas sp. SNU WT1 isolated from rainbow trout.</title>
        <authorList>
            <person name="Oh W.T."/>
            <person name="Park S.C."/>
        </authorList>
    </citation>
    <scope>NUCLEOTIDE SEQUENCE [LARGE SCALE GENOMIC DNA]</scope>
    <source>
        <strain evidence="4 5">SNU WT1</strain>
    </source>
</reference>
<feature type="domain" description="N-acetyltransferase" evidence="3">
    <location>
        <begin position="4"/>
        <end position="153"/>
    </location>
</feature>
<dbReference type="InterPro" id="IPR050832">
    <property type="entry name" value="Bact_Acetyltransf"/>
</dbReference>
<keyword evidence="2" id="KW-0012">Acyltransferase</keyword>
<evidence type="ECO:0000256" key="1">
    <source>
        <dbReference type="ARBA" id="ARBA00022679"/>
    </source>
</evidence>
<dbReference type="Pfam" id="PF13673">
    <property type="entry name" value="Acetyltransf_10"/>
    <property type="match status" value="1"/>
</dbReference>
<protein>
    <submittedName>
        <fullName evidence="4">GNAT family N-acetyltransferase</fullName>
    </submittedName>
</protein>
<evidence type="ECO:0000313" key="5">
    <source>
        <dbReference type="Proteomes" id="UP000291130"/>
    </source>
</evidence>
<dbReference type="AlphaFoldDB" id="A0A411MJ49"/>
<dbReference type="Gene3D" id="3.40.630.30">
    <property type="match status" value="1"/>
</dbReference>
<keyword evidence="5" id="KW-1185">Reference proteome</keyword>
<dbReference type="KEGG" id="ptk:EXN22_14380"/>
<dbReference type="SUPFAM" id="SSF55729">
    <property type="entry name" value="Acyl-CoA N-acyltransferases (Nat)"/>
    <property type="match status" value="1"/>
</dbReference>
<dbReference type="EMBL" id="CP035952">
    <property type="protein sequence ID" value="QBF26820.1"/>
    <property type="molecule type" value="Genomic_DNA"/>
</dbReference>
<sequence>MNDLQIRLATADDANGIFNAHRNSVERLCTQDYSPEQISMWLDGRSPQTYREAIDKGLLWLAETDSIQGFVEVEGNEISKLFICGDGARRGIGSRLLEVAIEHLRNGGAQMAYLEATLTAELFYARHGFQKIGEGTFSRGSSPVSLEIVKMQRSL</sequence>
<dbReference type="OrthoDB" id="7356080at2"/>
<evidence type="ECO:0000256" key="2">
    <source>
        <dbReference type="ARBA" id="ARBA00023315"/>
    </source>
</evidence>
<dbReference type="PANTHER" id="PTHR43877:SF1">
    <property type="entry name" value="ACETYLTRANSFERASE"/>
    <property type="match status" value="1"/>
</dbReference>
<keyword evidence="1 4" id="KW-0808">Transferase</keyword>
<organism evidence="4 5">
    <name type="scientific">Pseudomonas tructae</name>
    <dbReference type="NCBI Taxonomy" id="2518644"/>
    <lineage>
        <taxon>Bacteria</taxon>
        <taxon>Pseudomonadati</taxon>
        <taxon>Pseudomonadota</taxon>
        <taxon>Gammaproteobacteria</taxon>
        <taxon>Pseudomonadales</taxon>
        <taxon>Pseudomonadaceae</taxon>
        <taxon>Pseudomonas</taxon>
    </lineage>
</organism>
<dbReference type="PROSITE" id="PS51186">
    <property type="entry name" value="GNAT"/>
    <property type="match status" value="1"/>
</dbReference>
<dbReference type="GO" id="GO:0016747">
    <property type="term" value="F:acyltransferase activity, transferring groups other than amino-acyl groups"/>
    <property type="evidence" value="ECO:0007669"/>
    <property type="project" value="InterPro"/>
</dbReference>
<dbReference type="RefSeq" id="WP_130264686.1">
    <property type="nucleotide sequence ID" value="NZ_CP035952.1"/>
</dbReference>
<evidence type="ECO:0000259" key="3">
    <source>
        <dbReference type="PROSITE" id="PS51186"/>
    </source>
</evidence>
<dbReference type="InterPro" id="IPR000182">
    <property type="entry name" value="GNAT_dom"/>
</dbReference>